<evidence type="ECO:0000313" key="3">
    <source>
        <dbReference type="Proteomes" id="UP000198501"/>
    </source>
</evidence>
<proteinExistence type="predicted"/>
<reference evidence="1" key="4">
    <citation type="submission" date="2023-01" db="EMBL/GenBank/DDBJ databases">
        <title>Draft genome sequence of Psychrobacter pacificensis strain NBRC 103191.</title>
        <authorList>
            <person name="Sun Q."/>
            <person name="Mori K."/>
        </authorList>
    </citation>
    <scope>NUCLEOTIDE SEQUENCE</scope>
    <source>
        <strain evidence="1">NBRC 103191</strain>
    </source>
</reference>
<sequence>MAAYDAPFPDESYKEGARQFPLLVLTTPDDPASEKNRAAWVVLSKWKKPFITLFSDSDPVTGGGDRILQKLIHGTNGQQHTTIINGGHFLQEDQGETLAELLLKFIRDNPTDSTNIP</sequence>
<gene>
    <name evidence="1" type="ORF">GCM10007915_04680</name>
    <name evidence="2" type="ORF">SAMN05660405_00452</name>
</gene>
<name>A0A1G6V6J8_9GAMM</name>
<dbReference type="Proteomes" id="UP001156645">
    <property type="component" value="Unassembled WGS sequence"/>
</dbReference>
<evidence type="ECO:0000313" key="2">
    <source>
        <dbReference type="EMBL" id="SDD48495.1"/>
    </source>
</evidence>
<dbReference type="EMBL" id="BSOK01000009">
    <property type="protein sequence ID" value="GLR28230.1"/>
    <property type="molecule type" value="Genomic_DNA"/>
</dbReference>
<reference evidence="2 3" key="2">
    <citation type="submission" date="2016-10" db="EMBL/GenBank/DDBJ databases">
        <authorList>
            <person name="de Groot N.N."/>
        </authorList>
    </citation>
    <scope>NUCLEOTIDE SEQUENCE [LARGE SCALE GENOMIC DNA]</scope>
    <source>
        <strain evidence="2 3">DSM 23406</strain>
    </source>
</reference>
<dbReference type="InterPro" id="IPR029058">
    <property type="entry name" value="AB_hydrolase_fold"/>
</dbReference>
<keyword evidence="4" id="KW-1185">Reference proteome</keyword>
<dbReference type="Proteomes" id="UP000198501">
    <property type="component" value="Unassembled WGS sequence"/>
</dbReference>
<dbReference type="AlphaFoldDB" id="A0A1G6V6J8"/>
<protein>
    <submittedName>
        <fullName evidence="2">Haloalkane dehalogenase</fullName>
    </submittedName>
</protein>
<accession>A0A1G6V6J8</accession>
<dbReference type="Gene3D" id="3.40.50.1820">
    <property type="entry name" value="alpha/beta hydrolase"/>
    <property type="match status" value="1"/>
</dbReference>
<reference evidence="4" key="3">
    <citation type="journal article" date="2019" name="Int. J. Syst. Evol. Microbiol.">
        <title>The Global Catalogue of Microorganisms (GCM) 10K type strain sequencing project: providing services to taxonomists for standard genome sequencing and annotation.</title>
        <authorList>
            <consortium name="The Broad Institute Genomics Platform"/>
            <consortium name="The Broad Institute Genome Sequencing Center for Infectious Disease"/>
            <person name="Wu L."/>
            <person name="Ma J."/>
        </authorList>
    </citation>
    <scope>NUCLEOTIDE SEQUENCE [LARGE SCALE GENOMIC DNA]</scope>
    <source>
        <strain evidence="4">NBRC 103191</strain>
    </source>
</reference>
<dbReference type="EMBL" id="FNAL01000002">
    <property type="protein sequence ID" value="SDD48495.1"/>
    <property type="molecule type" value="Genomic_DNA"/>
</dbReference>
<reference evidence="1" key="1">
    <citation type="journal article" date="2014" name="Int. J. Syst. Evol. Microbiol.">
        <title>Complete genome of a new Firmicutes species belonging to the dominant human colonic microbiota ('Ruminococcus bicirculans') reveals two chromosomes and a selective capacity to utilize plant glucans.</title>
        <authorList>
            <consortium name="NISC Comparative Sequencing Program"/>
            <person name="Wegmann U."/>
            <person name="Louis P."/>
            <person name="Goesmann A."/>
            <person name="Henrissat B."/>
            <person name="Duncan S.H."/>
            <person name="Flint H.J."/>
        </authorList>
    </citation>
    <scope>NUCLEOTIDE SEQUENCE</scope>
    <source>
        <strain evidence="1">NBRC 103191</strain>
    </source>
</reference>
<organism evidence="2 3">
    <name type="scientific">Psychrobacter pacificensis</name>
    <dbReference type="NCBI Taxonomy" id="112002"/>
    <lineage>
        <taxon>Bacteria</taxon>
        <taxon>Pseudomonadati</taxon>
        <taxon>Pseudomonadota</taxon>
        <taxon>Gammaproteobacteria</taxon>
        <taxon>Moraxellales</taxon>
        <taxon>Moraxellaceae</taxon>
        <taxon>Psychrobacter</taxon>
    </lineage>
</organism>
<dbReference type="SUPFAM" id="SSF53474">
    <property type="entry name" value="alpha/beta-Hydrolases"/>
    <property type="match status" value="1"/>
</dbReference>
<evidence type="ECO:0000313" key="4">
    <source>
        <dbReference type="Proteomes" id="UP001156645"/>
    </source>
</evidence>
<evidence type="ECO:0000313" key="1">
    <source>
        <dbReference type="EMBL" id="GLR28230.1"/>
    </source>
</evidence>